<evidence type="ECO:0000313" key="2">
    <source>
        <dbReference type="EMBL" id="KAJ8783149.1"/>
    </source>
</evidence>
<dbReference type="PANTHER" id="PTHR20991:SF0">
    <property type="entry name" value="PROTEIN PTHB1"/>
    <property type="match status" value="1"/>
</dbReference>
<dbReference type="InterPro" id="IPR026511">
    <property type="entry name" value="PTHB1"/>
</dbReference>
<name>A0AB34GUH7_ESCRO</name>
<comment type="caution">
    <text evidence="2">The sequence shown here is derived from an EMBL/GenBank/DDBJ whole genome shotgun (WGS) entry which is preliminary data.</text>
</comment>
<organism evidence="2 3">
    <name type="scientific">Eschrichtius robustus</name>
    <name type="common">California gray whale</name>
    <name type="synonym">Eschrichtius gibbosus</name>
    <dbReference type="NCBI Taxonomy" id="9764"/>
    <lineage>
        <taxon>Eukaryota</taxon>
        <taxon>Metazoa</taxon>
        <taxon>Chordata</taxon>
        <taxon>Craniata</taxon>
        <taxon>Vertebrata</taxon>
        <taxon>Euteleostomi</taxon>
        <taxon>Mammalia</taxon>
        <taxon>Eutheria</taxon>
        <taxon>Laurasiatheria</taxon>
        <taxon>Artiodactyla</taxon>
        <taxon>Whippomorpha</taxon>
        <taxon>Cetacea</taxon>
        <taxon>Mysticeti</taxon>
        <taxon>Eschrichtiidae</taxon>
        <taxon>Eschrichtius</taxon>
    </lineage>
</organism>
<evidence type="ECO:0000259" key="1">
    <source>
        <dbReference type="Pfam" id="PF23338"/>
    </source>
</evidence>
<sequence length="116" mass="13061">MHLLRLCPSLLKPPYPISVLEDKFQVIALADAVEENQDNLFQSFTRLKSATHLVILLIGLWQKLSADQIAILEAAFLPLQQDTQELVRTHKPAVVTATVIEKGCGFRKISHAYHVF</sequence>
<proteinExistence type="predicted"/>
<accession>A0AB34GUH7</accession>
<dbReference type="InterPro" id="IPR055363">
    <property type="entry name" value="PTHB1_hp_dom"/>
</dbReference>
<dbReference type="GO" id="GO:0060271">
    <property type="term" value="P:cilium assembly"/>
    <property type="evidence" value="ECO:0007669"/>
    <property type="project" value="TreeGrafter"/>
</dbReference>
<dbReference type="GO" id="GO:0034464">
    <property type="term" value="C:BBSome"/>
    <property type="evidence" value="ECO:0007669"/>
    <property type="project" value="InterPro"/>
</dbReference>
<reference evidence="2 3" key="1">
    <citation type="submission" date="2022-11" db="EMBL/GenBank/DDBJ databases">
        <title>Whole genome sequence of Eschrichtius robustus ER-17-0199.</title>
        <authorList>
            <person name="Bruniche-Olsen A."/>
            <person name="Black A.N."/>
            <person name="Fields C.J."/>
            <person name="Walden K."/>
            <person name="Dewoody J.A."/>
        </authorList>
    </citation>
    <scope>NUCLEOTIDE SEQUENCE [LARGE SCALE GENOMIC DNA]</scope>
    <source>
        <strain evidence="2">ER-17-0199</strain>
        <tissue evidence="2">Blubber</tissue>
    </source>
</reference>
<dbReference type="EMBL" id="JAIQCJ010002089">
    <property type="protein sequence ID" value="KAJ8783149.1"/>
    <property type="molecule type" value="Genomic_DNA"/>
</dbReference>
<protein>
    <recommendedName>
        <fullName evidence="1">PTHB1 hairpin domain-containing protein</fullName>
    </recommendedName>
</protein>
<dbReference type="AlphaFoldDB" id="A0AB34GUH7"/>
<dbReference type="PANTHER" id="PTHR20991">
    <property type="entry name" value="PARATHYROID HORMONE-RESPONSIVE B1 GENE"/>
    <property type="match status" value="1"/>
</dbReference>
<dbReference type="Pfam" id="PF23338">
    <property type="entry name" value="PTHB1_hp"/>
    <property type="match status" value="1"/>
</dbReference>
<gene>
    <name evidence="2" type="ORF">J1605_009757</name>
</gene>
<feature type="domain" description="PTHB1 hairpin" evidence="1">
    <location>
        <begin position="25"/>
        <end position="62"/>
    </location>
</feature>
<dbReference type="GO" id="GO:0016020">
    <property type="term" value="C:membrane"/>
    <property type="evidence" value="ECO:0007669"/>
    <property type="project" value="TreeGrafter"/>
</dbReference>
<keyword evidence="3" id="KW-1185">Reference proteome</keyword>
<evidence type="ECO:0000313" key="3">
    <source>
        <dbReference type="Proteomes" id="UP001159641"/>
    </source>
</evidence>
<dbReference type="Proteomes" id="UP001159641">
    <property type="component" value="Unassembled WGS sequence"/>
</dbReference>